<evidence type="ECO:0000256" key="1">
    <source>
        <dbReference type="ARBA" id="ARBA00010688"/>
    </source>
</evidence>
<keyword evidence="17" id="KW-1185">Reference proteome</keyword>
<name>A0A967KAW7_9PROT</name>
<dbReference type="FunFam" id="3.40.1190.20:FF:000011">
    <property type="entry name" value="2-dehydro-3-deoxygluconokinase, putative"/>
    <property type="match status" value="1"/>
</dbReference>
<feature type="domain" description="Carbohydrate kinase PfkB" evidence="15">
    <location>
        <begin position="2"/>
        <end position="307"/>
    </location>
</feature>
<evidence type="ECO:0000313" key="17">
    <source>
        <dbReference type="Proteomes" id="UP000761264"/>
    </source>
</evidence>
<gene>
    <name evidence="16" type="ORF">HBA54_19085</name>
</gene>
<dbReference type="GO" id="GO:0008673">
    <property type="term" value="F:2-dehydro-3-deoxygluconokinase activity"/>
    <property type="evidence" value="ECO:0007669"/>
    <property type="project" value="UniProtKB-EC"/>
</dbReference>
<evidence type="ECO:0000256" key="5">
    <source>
        <dbReference type="ARBA" id="ARBA00022840"/>
    </source>
</evidence>
<dbReference type="InterPro" id="IPR011611">
    <property type="entry name" value="PfkB_dom"/>
</dbReference>
<evidence type="ECO:0000313" key="16">
    <source>
        <dbReference type="EMBL" id="NIA70707.1"/>
    </source>
</evidence>
<dbReference type="InterPro" id="IPR002173">
    <property type="entry name" value="Carboh/pur_kinase_PfkB_CS"/>
</dbReference>
<proteinExistence type="inferred from homology"/>
<evidence type="ECO:0000256" key="7">
    <source>
        <dbReference type="ARBA" id="ARBA00043951"/>
    </source>
</evidence>
<dbReference type="GO" id="GO:0006974">
    <property type="term" value="P:DNA damage response"/>
    <property type="evidence" value="ECO:0007669"/>
    <property type="project" value="TreeGrafter"/>
</dbReference>
<dbReference type="RefSeq" id="WP_167227587.1">
    <property type="nucleotide sequence ID" value="NZ_JAAQPH010000015.1"/>
</dbReference>
<dbReference type="InterPro" id="IPR050306">
    <property type="entry name" value="PfkB_Carbo_kinase"/>
</dbReference>
<dbReference type="Gene3D" id="3.40.1190.20">
    <property type="match status" value="1"/>
</dbReference>
<keyword evidence="3" id="KW-0547">Nucleotide-binding</keyword>
<dbReference type="CDD" id="cd01166">
    <property type="entry name" value="KdgK"/>
    <property type="match status" value="1"/>
</dbReference>
<comment type="function">
    <text evidence="10">Catalyzes the phosphorylation of 2-keto-3-deoxygluconate (KDG) to produce 2-keto-3-deoxy-6-phosphogluconate (KDPG).</text>
</comment>
<evidence type="ECO:0000256" key="2">
    <source>
        <dbReference type="ARBA" id="ARBA00022679"/>
    </source>
</evidence>
<evidence type="ECO:0000256" key="12">
    <source>
        <dbReference type="ARBA" id="ARBA00067931"/>
    </source>
</evidence>
<sequence>MLRIASLGECMIEFSERATQGVAGKAGAMHRTFGGDSLNTAVYLARSLPAGTGEVHYVTALGDDPFSTEMIAAWQSEGLKTDMVARLPGKLPGLYVIRTDAEGERTFHYWRSAAAARDLLQTDSAARLAETLTGFDLIYLSGITLGILDDASRERLYELLQGLRKGGSRIAFDTNYRPRLWNDRTEAQDAVRRTVSLADIALPTHEDEAALFDDTSPKATAARLHGLGVSEVVVKCGGAPCLISLKGEQSRVAGETVARPVDTTAAGDSFNGGYLAHRLTGASPQEAAQAGHRLAARVIQTKGAIIPA</sequence>
<evidence type="ECO:0000256" key="14">
    <source>
        <dbReference type="ARBA" id="ARBA00080545"/>
    </source>
</evidence>
<dbReference type="PROSITE" id="PS00584">
    <property type="entry name" value="PFKB_KINASES_2"/>
    <property type="match status" value="1"/>
</dbReference>
<evidence type="ECO:0000256" key="13">
    <source>
        <dbReference type="ARBA" id="ARBA00075711"/>
    </source>
</evidence>
<protein>
    <recommendedName>
        <fullName evidence="12">2-dehydro-3-deoxygluconokinase</fullName>
        <ecNumber evidence="11">2.7.1.45</ecNumber>
    </recommendedName>
    <alternativeName>
        <fullName evidence="13">2-keto-3-deoxygluconokinase</fullName>
    </alternativeName>
    <alternativeName>
        <fullName evidence="14">3-deoxy-2-oxo-D-gluconate kinase</fullName>
    </alternativeName>
    <alternativeName>
        <fullName evidence="8">KDG kinase</fullName>
    </alternativeName>
</protein>
<dbReference type="Proteomes" id="UP000761264">
    <property type="component" value="Unassembled WGS sequence"/>
</dbReference>
<evidence type="ECO:0000256" key="10">
    <source>
        <dbReference type="ARBA" id="ARBA00054997"/>
    </source>
</evidence>
<comment type="pathway">
    <text evidence="7">Carbohydrate acid metabolism; 2-dehydro-3-deoxy-D-gluconate degradation; D-glyceraldehyde 3-phosphate and pyruvate from 2-dehydro-3-deoxy-D-gluconate: step 1/2.</text>
</comment>
<comment type="caution">
    <text evidence="16">The sequence shown here is derived from an EMBL/GenBank/DDBJ whole genome shotgun (WGS) entry which is preliminary data.</text>
</comment>
<dbReference type="PANTHER" id="PTHR43085">
    <property type="entry name" value="HEXOKINASE FAMILY MEMBER"/>
    <property type="match status" value="1"/>
</dbReference>
<dbReference type="InterPro" id="IPR029056">
    <property type="entry name" value="Ribokinase-like"/>
</dbReference>
<dbReference type="GO" id="GO:0005829">
    <property type="term" value="C:cytosol"/>
    <property type="evidence" value="ECO:0007669"/>
    <property type="project" value="TreeGrafter"/>
</dbReference>
<dbReference type="GO" id="GO:0042840">
    <property type="term" value="P:D-glucuronate catabolic process"/>
    <property type="evidence" value="ECO:0007669"/>
    <property type="project" value="TreeGrafter"/>
</dbReference>
<keyword evidence="5" id="KW-0067">ATP-binding</keyword>
<dbReference type="Pfam" id="PF00294">
    <property type="entry name" value="PfkB"/>
    <property type="match status" value="1"/>
</dbReference>
<accession>A0A967KAW7</accession>
<organism evidence="16 17">
    <name type="scientific">Pelagibius litoralis</name>
    <dbReference type="NCBI Taxonomy" id="374515"/>
    <lineage>
        <taxon>Bacteria</taxon>
        <taxon>Pseudomonadati</taxon>
        <taxon>Pseudomonadota</taxon>
        <taxon>Alphaproteobacteria</taxon>
        <taxon>Rhodospirillales</taxon>
        <taxon>Rhodovibrionaceae</taxon>
        <taxon>Pelagibius</taxon>
    </lineage>
</organism>
<evidence type="ECO:0000259" key="15">
    <source>
        <dbReference type="Pfam" id="PF00294"/>
    </source>
</evidence>
<dbReference type="EC" id="2.7.1.45" evidence="11"/>
<dbReference type="SUPFAM" id="SSF53613">
    <property type="entry name" value="Ribokinase-like"/>
    <property type="match status" value="1"/>
</dbReference>
<evidence type="ECO:0000256" key="11">
    <source>
        <dbReference type="ARBA" id="ARBA00066369"/>
    </source>
</evidence>
<dbReference type="PANTHER" id="PTHR43085:SF15">
    <property type="entry name" value="2-DEHYDRO-3-DEOXYGLUCONOKINASE"/>
    <property type="match status" value="1"/>
</dbReference>
<evidence type="ECO:0000256" key="8">
    <source>
        <dbReference type="ARBA" id="ARBA00044254"/>
    </source>
</evidence>
<evidence type="ECO:0000256" key="4">
    <source>
        <dbReference type="ARBA" id="ARBA00022777"/>
    </source>
</evidence>
<evidence type="ECO:0000256" key="3">
    <source>
        <dbReference type="ARBA" id="ARBA00022741"/>
    </source>
</evidence>
<dbReference type="GO" id="GO:0019698">
    <property type="term" value="P:D-galacturonate catabolic process"/>
    <property type="evidence" value="ECO:0007669"/>
    <property type="project" value="TreeGrafter"/>
</dbReference>
<keyword evidence="6" id="KW-0119">Carbohydrate metabolism</keyword>
<dbReference type="EMBL" id="JAAQPH010000015">
    <property type="protein sequence ID" value="NIA70707.1"/>
    <property type="molecule type" value="Genomic_DNA"/>
</dbReference>
<reference evidence="16" key="1">
    <citation type="submission" date="2020-03" db="EMBL/GenBank/DDBJ databases">
        <title>Genome of Pelagibius litoralis DSM 21314T.</title>
        <authorList>
            <person name="Wang G."/>
        </authorList>
    </citation>
    <scope>NUCLEOTIDE SEQUENCE</scope>
    <source>
        <strain evidence="16">DSM 21314</strain>
    </source>
</reference>
<evidence type="ECO:0000256" key="6">
    <source>
        <dbReference type="ARBA" id="ARBA00023277"/>
    </source>
</evidence>
<evidence type="ECO:0000256" key="9">
    <source>
        <dbReference type="ARBA" id="ARBA00050729"/>
    </source>
</evidence>
<keyword evidence="2" id="KW-0808">Transferase</keyword>
<comment type="catalytic activity">
    <reaction evidence="9">
        <text>2-dehydro-3-deoxy-D-gluconate + ATP = 2-dehydro-3-deoxy-6-phospho-D-gluconate + ADP + H(+)</text>
        <dbReference type="Rhea" id="RHEA:14797"/>
        <dbReference type="ChEBI" id="CHEBI:15378"/>
        <dbReference type="ChEBI" id="CHEBI:30616"/>
        <dbReference type="ChEBI" id="CHEBI:57569"/>
        <dbReference type="ChEBI" id="CHEBI:57990"/>
        <dbReference type="ChEBI" id="CHEBI:456216"/>
        <dbReference type="EC" id="2.7.1.45"/>
    </reaction>
</comment>
<comment type="similarity">
    <text evidence="1">Belongs to the carbohydrate kinase PfkB family.</text>
</comment>
<dbReference type="AlphaFoldDB" id="A0A967KAW7"/>
<keyword evidence="4 16" id="KW-0418">Kinase</keyword>
<dbReference type="GO" id="GO:0005524">
    <property type="term" value="F:ATP binding"/>
    <property type="evidence" value="ECO:0007669"/>
    <property type="project" value="UniProtKB-KW"/>
</dbReference>